<accession>A0AAV6YU36</accession>
<dbReference type="Proteomes" id="UP000824782">
    <property type="component" value="Unassembled WGS sequence"/>
</dbReference>
<evidence type="ECO:0000313" key="2">
    <source>
        <dbReference type="Proteomes" id="UP000824782"/>
    </source>
</evidence>
<name>A0AAV6YU36_ENGPU</name>
<proteinExistence type="predicted"/>
<organism evidence="1 2">
    <name type="scientific">Engystomops pustulosus</name>
    <name type="common">Tungara frog</name>
    <name type="synonym">Physalaemus pustulosus</name>
    <dbReference type="NCBI Taxonomy" id="76066"/>
    <lineage>
        <taxon>Eukaryota</taxon>
        <taxon>Metazoa</taxon>
        <taxon>Chordata</taxon>
        <taxon>Craniata</taxon>
        <taxon>Vertebrata</taxon>
        <taxon>Euteleostomi</taxon>
        <taxon>Amphibia</taxon>
        <taxon>Batrachia</taxon>
        <taxon>Anura</taxon>
        <taxon>Neobatrachia</taxon>
        <taxon>Hyloidea</taxon>
        <taxon>Leptodactylidae</taxon>
        <taxon>Leiuperinae</taxon>
        <taxon>Engystomops</taxon>
    </lineage>
</organism>
<evidence type="ECO:0000313" key="1">
    <source>
        <dbReference type="EMBL" id="KAG8538652.1"/>
    </source>
</evidence>
<comment type="caution">
    <text evidence="1">The sequence shown here is derived from an EMBL/GenBank/DDBJ whole genome shotgun (WGS) entry which is preliminary data.</text>
</comment>
<dbReference type="AlphaFoldDB" id="A0AAV6YU36"/>
<reference evidence="1" key="1">
    <citation type="thesis" date="2020" institute="ProQuest LLC" country="789 East Eisenhower Parkway, Ann Arbor, MI, USA">
        <title>Comparative Genomics and Chromosome Evolution.</title>
        <authorList>
            <person name="Mudd A.B."/>
        </authorList>
    </citation>
    <scope>NUCLEOTIDE SEQUENCE</scope>
    <source>
        <strain evidence="1">237g6f4</strain>
        <tissue evidence="1">Blood</tissue>
    </source>
</reference>
<keyword evidence="2" id="KW-1185">Reference proteome</keyword>
<protein>
    <submittedName>
        <fullName evidence="1">Uncharacterized protein</fullName>
    </submittedName>
</protein>
<gene>
    <name evidence="1" type="ORF">GDO81_022268</name>
</gene>
<dbReference type="EMBL" id="WNYA01019479">
    <property type="protein sequence ID" value="KAG8538652.1"/>
    <property type="molecule type" value="Genomic_DNA"/>
</dbReference>
<sequence length="121" mass="14082">MDQEIETSADPRSIVLLGEAYLCYSDMLYFCVRNFLSVSGQDHGFLVTHFYRWFQLLIIFDVMSSRNCISTITCSCVKIIFYHLFLEQESFNVFTNWTRYINSSVICTKCSLPHKCTVCAI</sequence>